<keyword evidence="4 6" id="KW-1133">Transmembrane helix</keyword>
<dbReference type="GO" id="GO:0016020">
    <property type="term" value="C:membrane"/>
    <property type="evidence" value="ECO:0007669"/>
    <property type="project" value="UniProtKB-SubCell"/>
</dbReference>
<organism evidence="7 8">
    <name type="scientific">Rubroshorea leprosula</name>
    <dbReference type="NCBI Taxonomy" id="152421"/>
    <lineage>
        <taxon>Eukaryota</taxon>
        <taxon>Viridiplantae</taxon>
        <taxon>Streptophyta</taxon>
        <taxon>Embryophyta</taxon>
        <taxon>Tracheophyta</taxon>
        <taxon>Spermatophyta</taxon>
        <taxon>Magnoliopsida</taxon>
        <taxon>eudicotyledons</taxon>
        <taxon>Gunneridae</taxon>
        <taxon>Pentapetalae</taxon>
        <taxon>rosids</taxon>
        <taxon>malvids</taxon>
        <taxon>Malvales</taxon>
        <taxon>Dipterocarpaceae</taxon>
        <taxon>Rubroshorea</taxon>
    </lineage>
</organism>
<dbReference type="Proteomes" id="UP001054252">
    <property type="component" value="Unassembled WGS sequence"/>
</dbReference>
<dbReference type="PANTHER" id="PTHR11654">
    <property type="entry name" value="OLIGOPEPTIDE TRANSPORTER-RELATED"/>
    <property type="match status" value="1"/>
</dbReference>
<dbReference type="EMBL" id="BPVZ01000040">
    <property type="protein sequence ID" value="GKV14139.1"/>
    <property type="molecule type" value="Genomic_DNA"/>
</dbReference>
<dbReference type="Gene3D" id="1.20.1250.20">
    <property type="entry name" value="MFS general substrate transporter like domains"/>
    <property type="match status" value="1"/>
</dbReference>
<dbReference type="Pfam" id="PF00854">
    <property type="entry name" value="PTR2"/>
    <property type="match status" value="1"/>
</dbReference>
<feature type="transmembrane region" description="Helical" evidence="6">
    <location>
        <begin position="136"/>
        <end position="160"/>
    </location>
</feature>
<dbReference type="InterPro" id="IPR036259">
    <property type="entry name" value="MFS_trans_sf"/>
</dbReference>
<evidence type="ECO:0000313" key="8">
    <source>
        <dbReference type="Proteomes" id="UP001054252"/>
    </source>
</evidence>
<keyword evidence="5 6" id="KW-0472">Membrane</keyword>
<evidence type="ECO:0000256" key="2">
    <source>
        <dbReference type="ARBA" id="ARBA00005982"/>
    </source>
</evidence>
<evidence type="ECO:0000256" key="4">
    <source>
        <dbReference type="ARBA" id="ARBA00022989"/>
    </source>
</evidence>
<evidence type="ECO:0000313" key="7">
    <source>
        <dbReference type="EMBL" id="GKV14139.1"/>
    </source>
</evidence>
<feature type="transmembrane region" description="Helical" evidence="6">
    <location>
        <begin position="207"/>
        <end position="227"/>
    </location>
</feature>
<protein>
    <submittedName>
        <fullName evidence="7">Uncharacterized protein</fullName>
    </submittedName>
</protein>
<sequence length="288" mass="31808">MTSEKSSVAADDEPKVNYRGVKAMPFVIGNETFEKLGTTGTSNNLLIYFTTVFNMRSITATTLVNVFNGTTNLATLLGAYLCDTYFGRYKTLGFASIASFLGMFLLTLTAAVPNLHPPHCKSQETGTCSGPTPWQMTFLSFALGLLVVGAGGIRPCNLAFGADQFNPKTESGKRGISSFFNWYYFTFTFAMMISLSIIVYVQSDVSWAWGLGTPAFMMFLSCVMFFIGSRIYVKIKPEGSPMTGVMQVIVAAVRKKQLTLPEQPWNSLFSHFPKSTMNSKLSYTDQFR</sequence>
<dbReference type="GO" id="GO:0022857">
    <property type="term" value="F:transmembrane transporter activity"/>
    <property type="evidence" value="ECO:0007669"/>
    <property type="project" value="InterPro"/>
</dbReference>
<evidence type="ECO:0000256" key="1">
    <source>
        <dbReference type="ARBA" id="ARBA00004141"/>
    </source>
</evidence>
<name>A0AAV5JHI3_9ROSI</name>
<keyword evidence="3 6" id="KW-0812">Transmembrane</keyword>
<proteinExistence type="inferred from homology"/>
<accession>A0AAV5JHI3</accession>
<keyword evidence="8" id="KW-1185">Reference proteome</keyword>
<feature type="transmembrane region" description="Helical" evidence="6">
    <location>
        <begin position="94"/>
        <end position="116"/>
    </location>
</feature>
<dbReference type="SUPFAM" id="SSF103473">
    <property type="entry name" value="MFS general substrate transporter"/>
    <property type="match status" value="1"/>
</dbReference>
<gene>
    <name evidence="7" type="ORF">SLEP1_g25050</name>
</gene>
<evidence type="ECO:0000256" key="5">
    <source>
        <dbReference type="ARBA" id="ARBA00023136"/>
    </source>
</evidence>
<dbReference type="AlphaFoldDB" id="A0AAV5JHI3"/>
<comment type="similarity">
    <text evidence="2">Belongs to the major facilitator superfamily. Proton-dependent oligopeptide transporter (POT/PTR) (TC 2.A.17) family.</text>
</comment>
<reference evidence="7 8" key="1">
    <citation type="journal article" date="2021" name="Commun. Biol.">
        <title>The genome of Shorea leprosula (Dipterocarpaceae) highlights the ecological relevance of drought in aseasonal tropical rainforests.</title>
        <authorList>
            <person name="Ng K.K.S."/>
            <person name="Kobayashi M.J."/>
            <person name="Fawcett J.A."/>
            <person name="Hatakeyama M."/>
            <person name="Paape T."/>
            <person name="Ng C.H."/>
            <person name="Ang C.C."/>
            <person name="Tnah L.H."/>
            <person name="Lee C.T."/>
            <person name="Nishiyama T."/>
            <person name="Sese J."/>
            <person name="O'Brien M.J."/>
            <person name="Copetti D."/>
            <person name="Mohd Noor M.I."/>
            <person name="Ong R.C."/>
            <person name="Putra M."/>
            <person name="Sireger I.Z."/>
            <person name="Indrioko S."/>
            <person name="Kosugi Y."/>
            <person name="Izuno A."/>
            <person name="Isagi Y."/>
            <person name="Lee S.L."/>
            <person name="Shimizu K.K."/>
        </authorList>
    </citation>
    <scope>NUCLEOTIDE SEQUENCE [LARGE SCALE GENOMIC DNA]</scope>
    <source>
        <strain evidence="7">214</strain>
    </source>
</reference>
<evidence type="ECO:0000256" key="6">
    <source>
        <dbReference type="SAM" id="Phobius"/>
    </source>
</evidence>
<comment type="subcellular location">
    <subcellularLocation>
        <location evidence="1">Membrane</location>
        <topology evidence="1">Multi-pass membrane protein</topology>
    </subcellularLocation>
</comment>
<feature type="transmembrane region" description="Helical" evidence="6">
    <location>
        <begin position="181"/>
        <end position="201"/>
    </location>
</feature>
<dbReference type="InterPro" id="IPR000109">
    <property type="entry name" value="POT_fam"/>
</dbReference>
<comment type="caution">
    <text evidence="7">The sequence shown here is derived from an EMBL/GenBank/DDBJ whole genome shotgun (WGS) entry which is preliminary data.</text>
</comment>
<evidence type="ECO:0000256" key="3">
    <source>
        <dbReference type="ARBA" id="ARBA00022692"/>
    </source>
</evidence>